<feature type="non-terminal residue" evidence="1">
    <location>
        <position position="105"/>
    </location>
</feature>
<dbReference type="Proteomes" id="UP000281332">
    <property type="component" value="Unassembled WGS sequence"/>
</dbReference>
<dbReference type="InterPro" id="IPR025955">
    <property type="entry name" value="TraC/Conjuga_ATPase"/>
</dbReference>
<dbReference type="RefSeq" id="WP_158673963.1">
    <property type="nucleotide sequence ID" value="NZ_RMVG01000041.1"/>
</dbReference>
<comment type="caution">
    <text evidence="1">The sequence shown here is derived from an EMBL/GenBank/DDBJ whole genome shotgun (WGS) entry which is preliminary data.</text>
</comment>
<accession>A0A3N4N602</accession>
<reference evidence="1 2" key="1">
    <citation type="submission" date="2018-11" db="EMBL/GenBank/DDBJ databases">
        <title>Whole genome sequencing of Pantoea sp. RIT388.</title>
        <authorList>
            <person name="Gan H.M."/>
            <person name="Hudson A.O."/>
        </authorList>
    </citation>
    <scope>NUCLEOTIDE SEQUENCE [LARGE SCALE GENOMIC DNA]</scope>
    <source>
        <strain evidence="1 2">RIT388</strain>
    </source>
</reference>
<dbReference type="Pfam" id="PF11130">
    <property type="entry name" value="TraC_F_IV"/>
    <property type="match status" value="1"/>
</dbReference>
<keyword evidence="2" id="KW-1185">Reference proteome</keyword>
<dbReference type="OrthoDB" id="9816422at2"/>
<sequence>MKFLKGFRFDPLNVVDTVASILGERDTTSETQEKLQELDYPHIRDLLPYLDYDSESQIWVNKESVGFVIESQPLTGANEKLAESLEYLLRDVAPRDVPLQVMLIS</sequence>
<organism evidence="1 2">
    <name type="scientific">Candidatus Pantoea deserta</name>
    <dbReference type="NCBI Taxonomy" id="1869313"/>
    <lineage>
        <taxon>Bacteria</taxon>
        <taxon>Pseudomonadati</taxon>
        <taxon>Pseudomonadota</taxon>
        <taxon>Gammaproteobacteria</taxon>
        <taxon>Enterobacterales</taxon>
        <taxon>Erwiniaceae</taxon>
        <taxon>Pantoea</taxon>
    </lineage>
</organism>
<evidence type="ECO:0000313" key="1">
    <source>
        <dbReference type="EMBL" id="RPD91744.1"/>
    </source>
</evidence>
<gene>
    <name evidence="1" type="ORF">BBB56_23200</name>
</gene>
<dbReference type="AlphaFoldDB" id="A0A3N4N602"/>
<dbReference type="EMBL" id="RMVG01000041">
    <property type="protein sequence ID" value="RPD91744.1"/>
    <property type="molecule type" value="Genomic_DNA"/>
</dbReference>
<name>A0A3N4N602_9GAMM</name>
<protein>
    <submittedName>
        <fullName evidence="1">Uncharacterized protein</fullName>
    </submittedName>
</protein>
<evidence type="ECO:0000313" key="2">
    <source>
        <dbReference type="Proteomes" id="UP000281332"/>
    </source>
</evidence>
<proteinExistence type="predicted"/>